<dbReference type="SUPFAM" id="SSF51658">
    <property type="entry name" value="Xylose isomerase-like"/>
    <property type="match status" value="1"/>
</dbReference>
<dbReference type="InterPro" id="IPR050312">
    <property type="entry name" value="IolE/XylAMocC-like"/>
</dbReference>
<dbReference type="AlphaFoldDB" id="A0A9D1DYF6"/>
<protein>
    <submittedName>
        <fullName evidence="2">Sugar phosphate isomerase/epimerase</fullName>
    </submittedName>
</protein>
<organism evidence="2 3">
    <name type="scientific">Candidatus Faecivivens stercoravium</name>
    <dbReference type="NCBI Taxonomy" id="2840803"/>
    <lineage>
        <taxon>Bacteria</taxon>
        <taxon>Bacillati</taxon>
        <taxon>Bacillota</taxon>
        <taxon>Clostridia</taxon>
        <taxon>Eubacteriales</taxon>
        <taxon>Oscillospiraceae</taxon>
        <taxon>Oscillospiraceae incertae sedis</taxon>
        <taxon>Candidatus Faecivivens</taxon>
    </lineage>
</organism>
<reference evidence="2" key="2">
    <citation type="journal article" date="2021" name="PeerJ">
        <title>Extensive microbial diversity within the chicken gut microbiome revealed by metagenomics and culture.</title>
        <authorList>
            <person name="Gilroy R."/>
            <person name="Ravi A."/>
            <person name="Getino M."/>
            <person name="Pursley I."/>
            <person name="Horton D.L."/>
            <person name="Alikhan N.F."/>
            <person name="Baker D."/>
            <person name="Gharbi K."/>
            <person name="Hall N."/>
            <person name="Watson M."/>
            <person name="Adriaenssens E.M."/>
            <person name="Foster-Nyarko E."/>
            <person name="Jarju S."/>
            <person name="Secka A."/>
            <person name="Antonio M."/>
            <person name="Oren A."/>
            <person name="Chaudhuri R.R."/>
            <person name="La Ragione R."/>
            <person name="Hildebrand F."/>
            <person name="Pallen M.J."/>
        </authorList>
    </citation>
    <scope>NUCLEOTIDE SEQUENCE</scope>
    <source>
        <strain evidence="2">CHK189-12415</strain>
    </source>
</reference>
<dbReference type="PANTHER" id="PTHR12110:SF21">
    <property type="entry name" value="XYLOSE ISOMERASE-LIKE TIM BARREL DOMAIN-CONTAINING PROTEIN"/>
    <property type="match status" value="1"/>
</dbReference>
<evidence type="ECO:0000259" key="1">
    <source>
        <dbReference type="Pfam" id="PF01261"/>
    </source>
</evidence>
<name>A0A9D1DYF6_9FIRM</name>
<dbReference type="Pfam" id="PF01261">
    <property type="entry name" value="AP_endonuc_2"/>
    <property type="match status" value="1"/>
</dbReference>
<gene>
    <name evidence="2" type="ORF">IAB37_06805</name>
</gene>
<dbReference type="Proteomes" id="UP000824241">
    <property type="component" value="Unassembled WGS sequence"/>
</dbReference>
<dbReference type="Gene3D" id="3.20.20.150">
    <property type="entry name" value="Divalent-metal-dependent TIM barrel enzymes"/>
    <property type="match status" value="1"/>
</dbReference>
<accession>A0A9D1DYF6</accession>
<sequence length="324" mass="36478">MKLGVMAVLFGDKDLKWVCDFLVSKGVQTIEIGCGGFPGKAICDPDVLLNDPKALQEFKDTLAASGLEISALSAHGNYLHPNKEVAAQFEHDLDNAIRLAKELGVDTINCFSGCPGDCEESKHPNWVTCAWPNDFPEVLKWQWEEKLIPFWKKKVEFARQYGVTKFAFEMHPGFCVYNVETLLKLRAAVGPEIGANFDPSHLIWQGVDPVAAIRALGKEHAIFHFHAKDTKVDKYNTAVNGVLDTKNFSDELNRSWIFRSVGYGNDYAYWKDIVSALRMVGYEGALSIEHEDSLLTPLEGLDKAITFLKEVLVYQPKMTEMWWN</sequence>
<keyword evidence="2" id="KW-0413">Isomerase</keyword>
<evidence type="ECO:0000313" key="3">
    <source>
        <dbReference type="Proteomes" id="UP000824241"/>
    </source>
</evidence>
<feature type="domain" description="Xylose isomerase-like TIM barrel" evidence="1">
    <location>
        <begin position="24"/>
        <end position="310"/>
    </location>
</feature>
<dbReference type="GO" id="GO:0016853">
    <property type="term" value="F:isomerase activity"/>
    <property type="evidence" value="ECO:0007669"/>
    <property type="project" value="UniProtKB-KW"/>
</dbReference>
<dbReference type="InterPro" id="IPR036237">
    <property type="entry name" value="Xyl_isomerase-like_sf"/>
</dbReference>
<dbReference type="InterPro" id="IPR013022">
    <property type="entry name" value="Xyl_isomerase-like_TIM-brl"/>
</dbReference>
<evidence type="ECO:0000313" key="2">
    <source>
        <dbReference type="EMBL" id="HIR61263.1"/>
    </source>
</evidence>
<dbReference type="PANTHER" id="PTHR12110">
    <property type="entry name" value="HYDROXYPYRUVATE ISOMERASE"/>
    <property type="match status" value="1"/>
</dbReference>
<dbReference type="EMBL" id="DVHA01000214">
    <property type="protein sequence ID" value="HIR61263.1"/>
    <property type="molecule type" value="Genomic_DNA"/>
</dbReference>
<comment type="caution">
    <text evidence="2">The sequence shown here is derived from an EMBL/GenBank/DDBJ whole genome shotgun (WGS) entry which is preliminary data.</text>
</comment>
<proteinExistence type="predicted"/>
<reference evidence="2" key="1">
    <citation type="submission" date="2020-10" db="EMBL/GenBank/DDBJ databases">
        <authorList>
            <person name="Gilroy R."/>
        </authorList>
    </citation>
    <scope>NUCLEOTIDE SEQUENCE</scope>
    <source>
        <strain evidence="2">CHK189-12415</strain>
    </source>
</reference>